<keyword evidence="2" id="KW-0001">2Fe-2S</keyword>
<proteinExistence type="inferred from homology"/>
<dbReference type="EMBL" id="CP098747">
    <property type="protein sequence ID" value="USG60464.1"/>
    <property type="molecule type" value="Genomic_DNA"/>
</dbReference>
<name>A0ABY4W0T4_9PROT</name>
<keyword evidence="5" id="KW-0408">Iron</keyword>
<keyword evidence="4" id="KW-0249">Electron transport</keyword>
<dbReference type="InterPro" id="IPR041854">
    <property type="entry name" value="BFD-like_2Fe2S-bd_dom_sf"/>
</dbReference>
<evidence type="ECO:0000313" key="11">
    <source>
        <dbReference type="Proteomes" id="UP001056291"/>
    </source>
</evidence>
<dbReference type="Pfam" id="PF04324">
    <property type="entry name" value="Fer2_BFD"/>
    <property type="match status" value="1"/>
</dbReference>
<dbReference type="PANTHER" id="PTHR37424">
    <property type="entry name" value="BACTERIOFERRITIN-ASSOCIATED FERREDOXIN"/>
    <property type="match status" value="1"/>
</dbReference>
<gene>
    <name evidence="10" type="ORF">NBZ79_14960</name>
</gene>
<evidence type="ECO:0000256" key="4">
    <source>
        <dbReference type="ARBA" id="ARBA00022982"/>
    </source>
</evidence>
<dbReference type="PANTHER" id="PTHR37424:SF1">
    <property type="entry name" value="BACTERIOFERRITIN-ASSOCIATED FERREDOXIN"/>
    <property type="match status" value="1"/>
</dbReference>
<dbReference type="InterPro" id="IPR007419">
    <property type="entry name" value="BFD-like_2Fe2S-bd_dom"/>
</dbReference>
<evidence type="ECO:0000256" key="7">
    <source>
        <dbReference type="ARBA" id="ARBA00039386"/>
    </source>
</evidence>
<dbReference type="InterPro" id="IPR052371">
    <property type="entry name" value="BFD-associated_ferredoxin"/>
</dbReference>
<keyword evidence="6" id="KW-0411">Iron-sulfur</keyword>
<dbReference type="Proteomes" id="UP001056291">
    <property type="component" value="Chromosome"/>
</dbReference>
<keyword evidence="3" id="KW-0479">Metal-binding</keyword>
<reference evidence="10" key="1">
    <citation type="submission" date="2022-06" db="EMBL/GenBank/DDBJ databases">
        <title>Sneathiella actinostolidae sp. nov., isolated from a sea anemonein the Western Pacific Ocean.</title>
        <authorList>
            <person name="Wei M.J."/>
        </authorList>
    </citation>
    <scope>NUCLEOTIDE SEQUENCE</scope>
    <source>
        <strain evidence="10">PHK-P5</strain>
    </source>
</reference>
<organism evidence="10 11">
    <name type="scientific">Sneathiella marina</name>
    <dbReference type="NCBI Taxonomy" id="2950108"/>
    <lineage>
        <taxon>Bacteria</taxon>
        <taxon>Pseudomonadati</taxon>
        <taxon>Pseudomonadota</taxon>
        <taxon>Alphaproteobacteria</taxon>
        <taxon>Sneathiellales</taxon>
        <taxon>Sneathiellaceae</taxon>
        <taxon>Sneathiella</taxon>
    </lineage>
</organism>
<evidence type="ECO:0000256" key="6">
    <source>
        <dbReference type="ARBA" id="ARBA00023014"/>
    </source>
</evidence>
<comment type="similarity">
    <text evidence="8">Belongs to the Bfd family.</text>
</comment>
<accession>A0ABY4W0T4</accession>
<dbReference type="RefSeq" id="WP_251933345.1">
    <property type="nucleotide sequence ID" value="NZ_CP098747.1"/>
</dbReference>
<dbReference type="Gene3D" id="1.10.10.1100">
    <property type="entry name" value="BFD-like [2Fe-2S]-binding domain"/>
    <property type="match status" value="1"/>
</dbReference>
<evidence type="ECO:0000256" key="5">
    <source>
        <dbReference type="ARBA" id="ARBA00023004"/>
    </source>
</evidence>
<evidence type="ECO:0000256" key="2">
    <source>
        <dbReference type="ARBA" id="ARBA00022714"/>
    </source>
</evidence>
<keyword evidence="1" id="KW-0813">Transport</keyword>
<sequence length="63" mass="6884">MYVCLCNGFTDRDVKSAIADGAQGVANIYDSLGAPPQCAKCSIHIREIIREEATVQSVEQIRK</sequence>
<feature type="domain" description="BFD-like [2Fe-2S]-binding" evidence="9">
    <location>
        <begin position="2"/>
        <end position="51"/>
    </location>
</feature>
<evidence type="ECO:0000313" key="10">
    <source>
        <dbReference type="EMBL" id="USG60464.1"/>
    </source>
</evidence>
<evidence type="ECO:0000256" key="1">
    <source>
        <dbReference type="ARBA" id="ARBA00022448"/>
    </source>
</evidence>
<evidence type="ECO:0000256" key="8">
    <source>
        <dbReference type="ARBA" id="ARBA00046332"/>
    </source>
</evidence>
<keyword evidence="11" id="KW-1185">Reference proteome</keyword>
<evidence type="ECO:0000259" key="9">
    <source>
        <dbReference type="Pfam" id="PF04324"/>
    </source>
</evidence>
<protein>
    <recommendedName>
        <fullName evidence="7">Bacterioferritin-associated ferredoxin</fullName>
    </recommendedName>
</protein>
<evidence type="ECO:0000256" key="3">
    <source>
        <dbReference type="ARBA" id="ARBA00022723"/>
    </source>
</evidence>